<feature type="transmembrane region" description="Helical" evidence="1">
    <location>
        <begin position="270"/>
        <end position="291"/>
    </location>
</feature>
<gene>
    <name evidence="2" type="ORF">KSZ_25530</name>
</gene>
<feature type="transmembrane region" description="Helical" evidence="1">
    <location>
        <begin position="132"/>
        <end position="153"/>
    </location>
</feature>
<evidence type="ECO:0000313" key="2">
    <source>
        <dbReference type="EMBL" id="GHO84547.1"/>
    </source>
</evidence>
<reference evidence="2 3" key="1">
    <citation type="journal article" date="2021" name="Int. J. Syst. Evol. Microbiol.">
        <title>Reticulibacter mediterranei gen. nov., sp. nov., within the new family Reticulibacteraceae fam. nov., and Ktedonospora formicarum gen. nov., sp. nov., Ktedonobacter robiniae sp. nov., Dictyobacter formicarum sp. nov. and Dictyobacter arantiisoli sp. nov., belonging to the class Ktedonobacteria.</title>
        <authorList>
            <person name="Yabe S."/>
            <person name="Zheng Y."/>
            <person name="Wang C.M."/>
            <person name="Sakai Y."/>
            <person name="Abe K."/>
            <person name="Yokota A."/>
            <person name="Donadio S."/>
            <person name="Cavaletti L."/>
            <person name="Monciardini P."/>
        </authorList>
    </citation>
    <scope>NUCLEOTIDE SEQUENCE [LARGE SCALE GENOMIC DNA]</scope>
    <source>
        <strain evidence="2 3">SOSP1-9</strain>
    </source>
</reference>
<comment type="caution">
    <text evidence="2">The sequence shown here is derived from an EMBL/GenBank/DDBJ whole genome shotgun (WGS) entry which is preliminary data.</text>
</comment>
<keyword evidence="1" id="KW-0472">Membrane</keyword>
<dbReference type="EMBL" id="BNJJ01000006">
    <property type="protein sequence ID" value="GHO84547.1"/>
    <property type="molecule type" value="Genomic_DNA"/>
</dbReference>
<keyword evidence="1" id="KW-0812">Transmembrane</keyword>
<accession>A0ABQ3VF56</accession>
<sequence>MLQTLPLVLFIVMTEVSIGAVSVLVFLDWRNEVKRGFLVSYALIYLVLAGLTYWLQQSFATPELLNTYPQLDKAWTGYQALPLLLFFLLLIPYSFFLLLDKTAGVQDKAIAKDGEALPEAPRKKTAIRALRLTSGVATVVAGLITLFVMAMIYRPLAAGSVGGFFTVAGFFAASFALGGVLTAMWLGHWYLVTPALSERPLQFSTTLVLVAVAAQVIFFAISGPNSTYANKTHTNTPVITAPATPVPSNQVKPADAPVTPPPLSSEAISWIRVLVGYIMPLVLGGLAWKLIRDRSFQSATGMLYLVVVCSLAGEIMARGLFVGGL</sequence>
<feature type="transmembrane region" description="Helical" evidence="1">
    <location>
        <begin position="203"/>
        <end position="221"/>
    </location>
</feature>
<dbReference type="Proteomes" id="UP000635565">
    <property type="component" value="Unassembled WGS sequence"/>
</dbReference>
<name>A0ABQ3VF56_9CHLR</name>
<dbReference type="RefSeq" id="WP_201362160.1">
    <property type="nucleotide sequence ID" value="NZ_BNJJ01000006.1"/>
</dbReference>
<feature type="transmembrane region" description="Helical" evidence="1">
    <location>
        <begin position="165"/>
        <end position="191"/>
    </location>
</feature>
<proteinExistence type="predicted"/>
<organism evidence="2 3">
    <name type="scientific">Dictyobacter formicarum</name>
    <dbReference type="NCBI Taxonomy" id="2778368"/>
    <lineage>
        <taxon>Bacteria</taxon>
        <taxon>Bacillati</taxon>
        <taxon>Chloroflexota</taxon>
        <taxon>Ktedonobacteria</taxon>
        <taxon>Ktedonobacterales</taxon>
        <taxon>Dictyobacteraceae</taxon>
        <taxon>Dictyobacter</taxon>
    </lineage>
</organism>
<evidence type="ECO:0000256" key="1">
    <source>
        <dbReference type="SAM" id="Phobius"/>
    </source>
</evidence>
<evidence type="ECO:0000313" key="3">
    <source>
        <dbReference type="Proteomes" id="UP000635565"/>
    </source>
</evidence>
<feature type="transmembrane region" description="Helical" evidence="1">
    <location>
        <begin position="6"/>
        <end position="29"/>
    </location>
</feature>
<feature type="transmembrane region" description="Helical" evidence="1">
    <location>
        <begin position="75"/>
        <end position="99"/>
    </location>
</feature>
<protein>
    <submittedName>
        <fullName evidence="2">Uncharacterized protein</fullName>
    </submittedName>
</protein>
<feature type="transmembrane region" description="Helical" evidence="1">
    <location>
        <begin position="36"/>
        <end position="55"/>
    </location>
</feature>
<feature type="transmembrane region" description="Helical" evidence="1">
    <location>
        <begin position="303"/>
        <end position="321"/>
    </location>
</feature>
<keyword evidence="1" id="KW-1133">Transmembrane helix</keyword>
<keyword evidence="3" id="KW-1185">Reference proteome</keyword>